<dbReference type="STRING" id="573061.Clocel_2457"/>
<dbReference type="AlphaFoldDB" id="D9SQ34"/>
<organism evidence="1 2">
    <name type="scientific">Clostridium cellulovorans (strain ATCC 35296 / DSM 3052 / OCM 3 / 743B)</name>
    <dbReference type="NCBI Taxonomy" id="573061"/>
    <lineage>
        <taxon>Bacteria</taxon>
        <taxon>Bacillati</taxon>
        <taxon>Bacillota</taxon>
        <taxon>Clostridia</taxon>
        <taxon>Eubacteriales</taxon>
        <taxon>Clostridiaceae</taxon>
        <taxon>Clostridium</taxon>
    </lineage>
</organism>
<dbReference type="HOGENOM" id="CLU_137904_0_0_9"/>
<evidence type="ECO:0008006" key="3">
    <source>
        <dbReference type="Google" id="ProtNLM"/>
    </source>
</evidence>
<keyword evidence="2" id="KW-1185">Reference proteome</keyword>
<gene>
    <name evidence="1" type="ordered locus">Clocel_2457</name>
</gene>
<dbReference type="OrthoDB" id="1707128at2"/>
<dbReference type="EMBL" id="CP002160">
    <property type="protein sequence ID" value="ADL52170.1"/>
    <property type="molecule type" value="Genomic_DNA"/>
</dbReference>
<proteinExistence type="predicted"/>
<dbReference type="KEGG" id="ccb:Clocel_2457"/>
<evidence type="ECO:0000313" key="2">
    <source>
        <dbReference type="Proteomes" id="UP000002730"/>
    </source>
</evidence>
<protein>
    <recommendedName>
        <fullName evidence="3">IrrE N-terminal-like domain-containing protein</fullName>
    </recommendedName>
</protein>
<sequence>MHTKELFDEVQKENIYIHEMDFKGDLKGLYSDGVIALDRNLKTDAEISCILSEELGHHYTTYGDIVGKKDIQSIKQEKRARRWAYERLIGINSILKACEAGTRNLYEMADYLCVTEEFLQDSLDYYKQKYGIMLQLDSYIVYFEPSLVIFQKKYSEIRF</sequence>
<dbReference type="eggNOG" id="COG2856">
    <property type="taxonomic scope" value="Bacteria"/>
</dbReference>
<evidence type="ECO:0000313" key="1">
    <source>
        <dbReference type="EMBL" id="ADL52170.1"/>
    </source>
</evidence>
<reference evidence="1 2" key="1">
    <citation type="submission" date="2010-08" db="EMBL/GenBank/DDBJ databases">
        <title>Complete sequence of Clostridium cellulovorans 743B.</title>
        <authorList>
            <consortium name="US DOE Joint Genome Institute"/>
            <person name="Lucas S."/>
            <person name="Copeland A."/>
            <person name="Lapidus A."/>
            <person name="Cheng J.-F."/>
            <person name="Bruce D."/>
            <person name="Goodwin L."/>
            <person name="Pitluck S."/>
            <person name="Chertkov O."/>
            <person name="Detter J.C."/>
            <person name="Han C."/>
            <person name="Tapia R."/>
            <person name="Land M."/>
            <person name="Hauser L."/>
            <person name="Chang Y.-J."/>
            <person name="Jeffries C."/>
            <person name="Kyrpides N."/>
            <person name="Ivanova N."/>
            <person name="Mikhailova N."/>
            <person name="Hemme C.L."/>
            <person name="Woyke T."/>
        </authorList>
    </citation>
    <scope>NUCLEOTIDE SEQUENCE [LARGE SCALE GENOMIC DNA]</scope>
    <source>
        <strain evidence="2">ATCC 35296 / DSM 3052 / OCM 3 / 743B</strain>
    </source>
</reference>
<name>D9SQ34_CLOC7</name>
<accession>D9SQ34</accession>
<dbReference type="Proteomes" id="UP000002730">
    <property type="component" value="Chromosome"/>
</dbReference>
<dbReference type="RefSeq" id="WP_010074683.1">
    <property type="nucleotide sequence ID" value="NC_014393.1"/>
</dbReference>